<protein>
    <submittedName>
        <fullName evidence="7">Major facilitator family transporter</fullName>
    </submittedName>
</protein>
<evidence type="ECO:0000313" key="7">
    <source>
        <dbReference type="EMBL" id="KFI95077.1"/>
    </source>
</evidence>
<sequence length="414" mass="44122">MELLHRGAAPKGNLRLYCVFLAATGFVLDRAVFLVYVGQHGLDVQQVALCEAMFQLATVMFEIPTGWVSDRFGRKTSLMVGTSLLAAYNMGMLLVQGFAGYMGMMALCAFAYTFLSGSDNSLLYELVEAARADAGGGTERNYLSYSSRAMAGQQIMLGVSALFGALLASYSWTMLYLLMAGVYAAEFAMLVVVKEPQAGRGAGGDPSRNRPGRVRPRTFATHWTTYAPAWVFAVFLAATAALDMTAMGYANSTQIIFAASGIALPMIGLFSGSSRIANAGAYLLAGWLTKRFGRKAVLVGTLAAQSAAFVLLPLAAGSPMTLLSVSVMALFLAEMLFIVVESVTQDYLVNATRARILSVISMVRSLMGVALYAVIGTTLKLWGVGVTLGVLAVMMLALTVVALAVAAQMRRMHE</sequence>
<dbReference type="SUPFAM" id="SSF103473">
    <property type="entry name" value="MFS general substrate transporter"/>
    <property type="match status" value="1"/>
</dbReference>
<dbReference type="EMBL" id="JGZO01000004">
    <property type="protein sequence ID" value="KFI95077.1"/>
    <property type="molecule type" value="Genomic_DNA"/>
</dbReference>
<keyword evidence="2 5" id="KW-0812">Transmembrane</keyword>
<proteinExistence type="predicted"/>
<dbReference type="RefSeq" id="WP_033517007.1">
    <property type="nucleotide sequence ID" value="NZ_CAUPKV010000003.1"/>
</dbReference>
<dbReference type="PROSITE" id="PS00216">
    <property type="entry name" value="SUGAR_TRANSPORT_1"/>
    <property type="match status" value="1"/>
</dbReference>
<dbReference type="GeneID" id="85165880"/>
<dbReference type="eggNOG" id="COG0477">
    <property type="taxonomic scope" value="Bacteria"/>
</dbReference>
<dbReference type="InterPro" id="IPR036259">
    <property type="entry name" value="MFS_trans_sf"/>
</dbReference>
<feature type="transmembrane region" description="Helical" evidence="5">
    <location>
        <begin position="296"/>
        <end position="316"/>
    </location>
</feature>
<feature type="transmembrane region" description="Helical" evidence="5">
    <location>
        <begin position="149"/>
        <end position="168"/>
    </location>
</feature>
<evidence type="ECO:0000256" key="4">
    <source>
        <dbReference type="ARBA" id="ARBA00023136"/>
    </source>
</evidence>
<feature type="transmembrane region" description="Helical" evidence="5">
    <location>
        <begin position="356"/>
        <end position="375"/>
    </location>
</feature>
<comment type="caution">
    <text evidence="7">The sequence shown here is derived from an EMBL/GenBank/DDBJ whole genome shotgun (WGS) entry which is preliminary data.</text>
</comment>
<evidence type="ECO:0000313" key="8">
    <source>
        <dbReference type="Proteomes" id="UP000029033"/>
    </source>
</evidence>
<dbReference type="PANTHER" id="PTHR23530">
    <property type="entry name" value="TRANSPORT PROTEIN-RELATED"/>
    <property type="match status" value="1"/>
</dbReference>
<dbReference type="InterPro" id="IPR011701">
    <property type="entry name" value="MFS"/>
</dbReference>
<dbReference type="AlphaFoldDB" id="A0A087DHS7"/>
<dbReference type="InterPro" id="IPR053160">
    <property type="entry name" value="MFS_DHA3_Transporter"/>
</dbReference>
<dbReference type="PANTHER" id="PTHR23530:SF1">
    <property type="entry name" value="PERMEASE, MAJOR FACILITATOR SUPERFAMILY-RELATED"/>
    <property type="match status" value="1"/>
</dbReference>
<feature type="transmembrane region" description="Helical" evidence="5">
    <location>
        <begin position="87"/>
        <end position="115"/>
    </location>
</feature>
<comment type="subcellular location">
    <subcellularLocation>
        <location evidence="1">Cell membrane</location>
        <topology evidence="1">Multi-pass membrane protein</topology>
    </subcellularLocation>
</comment>
<gene>
    <name evidence="7" type="ORF">BSCA_0894</name>
</gene>
<organism evidence="7 8">
    <name type="scientific">Bifidobacterium scardovii</name>
    <dbReference type="NCBI Taxonomy" id="158787"/>
    <lineage>
        <taxon>Bacteria</taxon>
        <taxon>Bacillati</taxon>
        <taxon>Actinomycetota</taxon>
        <taxon>Actinomycetes</taxon>
        <taxon>Bifidobacteriales</taxon>
        <taxon>Bifidobacteriaceae</taxon>
        <taxon>Bifidobacterium</taxon>
    </lineage>
</organism>
<feature type="transmembrane region" description="Helical" evidence="5">
    <location>
        <begin position="322"/>
        <end position="344"/>
    </location>
</feature>
<dbReference type="Pfam" id="PF07690">
    <property type="entry name" value="MFS_1"/>
    <property type="match status" value="1"/>
</dbReference>
<evidence type="ECO:0000256" key="3">
    <source>
        <dbReference type="ARBA" id="ARBA00022989"/>
    </source>
</evidence>
<feature type="domain" description="Major facilitator superfamily (MFS) profile" evidence="6">
    <location>
        <begin position="1"/>
        <end position="410"/>
    </location>
</feature>
<dbReference type="OrthoDB" id="4332123at2"/>
<feature type="transmembrane region" description="Helical" evidence="5">
    <location>
        <begin position="223"/>
        <end position="242"/>
    </location>
</feature>
<dbReference type="InterPro" id="IPR005829">
    <property type="entry name" value="Sugar_transporter_CS"/>
</dbReference>
<feature type="transmembrane region" description="Helical" evidence="5">
    <location>
        <begin position="14"/>
        <end position="36"/>
    </location>
</feature>
<dbReference type="GO" id="GO:0022857">
    <property type="term" value="F:transmembrane transporter activity"/>
    <property type="evidence" value="ECO:0007669"/>
    <property type="project" value="InterPro"/>
</dbReference>
<dbReference type="GO" id="GO:0005886">
    <property type="term" value="C:plasma membrane"/>
    <property type="evidence" value="ECO:0007669"/>
    <property type="project" value="UniProtKB-SubCell"/>
</dbReference>
<evidence type="ECO:0000259" key="6">
    <source>
        <dbReference type="PROSITE" id="PS50850"/>
    </source>
</evidence>
<keyword evidence="4 5" id="KW-0472">Membrane</keyword>
<accession>A0A087DHS7</accession>
<reference evidence="7 8" key="1">
    <citation type="submission" date="2014-03" db="EMBL/GenBank/DDBJ databases">
        <title>Genomics of Bifidobacteria.</title>
        <authorList>
            <person name="Ventura M."/>
            <person name="Milani C."/>
            <person name="Lugli G.A."/>
        </authorList>
    </citation>
    <scope>NUCLEOTIDE SEQUENCE [LARGE SCALE GENOMIC DNA]</scope>
    <source>
        <strain evidence="7 8">LMG 21589</strain>
    </source>
</reference>
<keyword evidence="3 5" id="KW-1133">Transmembrane helix</keyword>
<feature type="transmembrane region" description="Helical" evidence="5">
    <location>
        <begin position="262"/>
        <end position="284"/>
    </location>
</feature>
<keyword evidence="8" id="KW-1185">Reference proteome</keyword>
<dbReference type="PROSITE" id="PS50850">
    <property type="entry name" value="MFS"/>
    <property type="match status" value="1"/>
</dbReference>
<evidence type="ECO:0000256" key="2">
    <source>
        <dbReference type="ARBA" id="ARBA00022692"/>
    </source>
</evidence>
<feature type="transmembrane region" description="Helical" evidence="5">
    <location>
        <begin position="381"/>
        <end position="407"/>
    </location>
</feature>
<dbReference type="Proteomes" id="UP000029033">
    <property type="component" value="Unassembled WGS sequence"/>
</dbReference>
<evidence type="ECO:0000256" key="1">
    <source>
        <dbReference type="ARBA" id="ARBA00004651"/>
    </source>
</evidence>
<evidence type="ECO:0000256" key="5">
    <source>
        <dbReference type="SAM" id="Phobius"/>
    </source>
</evidence>
<dbReference type="Gene3D" id="1.20.1250.20">
    <property type="entry name" value="MFS general substrate transporter like domains"/>
    <property type="match status" value="1"/>
</dbReference>
<name>A0A087DHS7_9BIFI</name>
<dbReference type="InterPro" id="IPR020846">
    <property type="entry name" value="MFS_dom"/>
</dbReference>